<feature type="compositionally biased region" description="Low complexity" evidence="1">
    <location>
        <begin position="433"/>
        <end position="444"/>
    </location>
</feature>
<dbReference type="InParanoid" id="Q22YT9"/>
<sequence length="783" mass="92293">MSENKFQHDGIYALHVIQNQQKQINMQNQHQRKSSVTSTVVGQHNQSVSSQLNQNGMNKVQLQNQQKENQQNSRHQTSQSYADFIAEKANEYRQHKNSRFEQKMQPQPPQLSQRSPKGSNLSVWATEKENRFDWIGKEQKKYFQEINGQLKSYKEIQVNQSTQGSWQNLIDKTPITEQYQKKRSLSRDANTKQNTLRVLHPEQQETPRFNPCFKGVVMQEQINPLKLEERARENKIQKKHQNNLQSYEKIVNKGVIPDTTGREIAISRRKSTDIKMKYDYSTRVVLKTEEGVPIKYSPSKIRQMYEDAYNNNMSSVIFQTDISHSNESFVLPQKITQSKFIQSVSTLNNYETPNAVINPQINNFLEQKSVINNQSNILKDSQRISKPPLTQNTIVEKNSNNNKLSIQQQHFQKSQNNKDVQQNSQPSNKNKGNTSQQTQNNTSSIHCRKSSQGQLLKQEYSTQNNEQTNVKKNQMELHNIPQDKTPEQIKKNYYNVDYKFNQNRQRSNSKRRSSQTDVLRAGDRLWTDVRDQNQEELNKDPSRERLKTNTSDRYNFQGNQEFWQSQKQEQLWKQEMKLKEKQNNNIILDDRKKINRRTQSLSTNLLTENSTNLNDLIITENQQQNNQKENQLNQSQKIQNPYNNIVKPQQSQIPFQIQPQIDRRNSINNPNNSNNQRFNTVENTTLAAQNSLRNSPYRTRQNSQSYNNNDYNCIQYQTFTQENSKNNTPRQYDYSPQQRVQTKSIETSNKQYDRDQTPKHFYNIEFNQAKAIKQKMQRSQIQF</sequence>
<accession>Q22YT9</accession>
<dbReference type="RefSeq" id="XP_001010827.2">
    <property type="nucleotide sequence ID" value="XM_001010827.2"/>
</dbReference>
<keyword evidence="3" id="KW-1185">Reference proteome</keyword>
<evidence type="ECO:0000313" key="2">
    <source>
        <dbReference type="EMBL" id="EAR90582.2"/>
    </source>
</evidence>
<dbReference type="GeneID" id="7833210"/>
<feature type="compositionally biased region" description="Polar residues" evidence="1">
    <location>
        <begin position="450"/>
        <end position="472"/>
    </location>
</feature>
<feature type="compositionally biased region" description="Polar residues" evidence="1">
    <location>
        <begin position="688"/>
        <end position="700"/>
    </location>
</feature>
<dbReference type="HOGENOM" id="CLU_356224_0_0_1"/>
<dbReference type="AlphaFoldDB" id="Q22YT9"/>
<feature type="compositionally biased region" description="Basic and acidic residues" evidence="1">
    <location>
        <begin position="529"/>
        <end position="547"/>
    </location>
</feature>
<feature type="compositionally biased region" description="Polar residues" evidence="1">
    <location>
        <begin position="34"/>
        <end position="47"/>
    </location>
</feature>
<protein>
    <submittedName>
        <fullName evidence="2">Uncharacterized protein</fullName>
    </submittedName>
</protein>
<evidence type="ECO:0000313" key="3">
    <source>
        <dbReference type="Proteomes" id="UP000009168"/>
    </source>
</evidence>
<feature type="compositionally biased region" description="Polar residues" evidence="1">
    <location>
        <begin position="548"/>
        <end position="560"/>
    </location>
</feature>
<feature type="region of interest" description="Disordered" evidence="1">
    <location>
        <begin position="500"/>
        <end position="519"/>
    </location>
</feature>
<organism evidence="2 3">
    <name type="scientific">Tetrahymena thermophila (strain SB210)</name>
    <dbReference type="NCBI Taxonomy" id="312017"/>
    <lineage>
        <taxon>Eukaryota</taxon>
        <taxon>Sar</taxon>
        <taxon>Alveolata</taxon>
        <taxon>Ciliophora</taxon>
        <taxon>Intramacronucleata</taxon>
        <taxon>Oligohymenophorea</taxon>
        <taxon>Hymenostomatida</taxon>
        <taxon>Tetrahymenina</taxon>
        <taxon>Tetrahymenidae</taxon>
        <taxon>Tetrahymena</taxon>
    </lineage>
</organism>
<feature type="region of interest" description="Disordered" evidence="1">
    <location>
        <begin position="408"/>
        <end position="489"/>
    </location>
</feature>
<name>Q22YT9_TETTS</name>
<dbReference type="Proteomes" id="UP000009168">
    <property type="component" value="Unassembled WGS sequence"/>
</dbReference>
<evidence type="ECO:0000256" key="1">
    <source>
        <dbReference type="SAM" id="MobiDB-lite"/>
    </source>
</evidence>
<feature type="compositionally biased region" description="Low complexity" evidence="1">
    <location>
        <begin position="701"/>
        <end position="712"/>
    </location>
</feature>
<feature type="region of interest" description="Disordered" evidence="1">
    <location>
        <begin position="95"/>
        <end position="120"/>
    </location>
</feature>
<proteinExistence type="predicted"/>
<feature type="compositionally biased region" description="Polar residues" evidence="1">
    <location>
        <begin position="408"/>
        <end position="432"/>
    </location>
</feature>
<dbReference type="KEGG" id="tet:TTHERM_00122310"/>
<feature type="compositionally biased region" description="Polar residues" evidence="1">
    <location>
        <begin position="714"/>
        <end position="750"/>
    </location>
</feature>
<gene>
    <name evidence="2" type="ORF">TTHERM_00122310</name>
</gene>
<feature type="region of interest" description="Disordered" evidence="1">
    <location>
        <begin position="688"/>
        <end position="750"/>
    </location>
</feature>
<dbReference type="EMBL" id="GG662798">
    <property type="protein sequence ID" value="EAR90582.2"/>
    <property type="molecule type" value="Genomic_DNA"/>
</dbReference>
<reference evidence="3" key="1">
    <citation type="journal article" date="2006" name="PLoS Biol.">
        <title>Macronuclear genome sequence of the ciliate Tetrahymena thermophila, a model eukaryote.</title>
        <authorList>
            <person name="Eisen J.A."/>
            <person name="Coyne R.S."/>
            <person name="Wu M."/>
            <person name="Wu D."/>
            <person name="Thiagarajan M."/>
            <person name="Wortman J.R."/>
            <person name="Badger J.H."/>
            <person name="Ren Q."/>
            <person name="Amedeo P."/>
            <person name="Jones K.M."/>
            <person name="Tallon L.J."/>
            <person name="Delcher A.L."/>
            <person name="Salzberg S.L."/>
            <person name="Silva J.C."/>
            <person name="Haas B.J."/>
            <person name="Majoros W.H."/>
            <person name="Farzad M."/>
            <person name="Carlton J.M."/>
            <person name="Smith R.K. Jr."/>
            <person name="Garg J."/>
            <person name="Pearlman R.E."/>
            <person name="Karrer K.M."/>
            <person name="Sun L."/>
            <person name="Manning G."/>
            <person name="Elde N.C."/>
            <person name="Turkewitz A.P."/>
            <person name="Asai D.J."/>
            <person name="Wilkes D.E."/>
            <person name="Wang Y."/>
            <person name="Cai H."/>
            <person name="Collins K."/>
            <person name="Stewart B.A."/>
            <person name="Lee S.R."/>
            <person name="Wilamowska K."/>
            <person name="Weinberg Z."/>
            <person name="Ruzzo W.L."/>
            <person name="Wloga D."/>
            <person name="Gaertig J."/>
            <person name="Frankel J."/>
            <person name="Tsao C.-C."/>
            <person name="Gorovsky M.A."/>
            <person name="Keeling P.J."/>
            <person name="Waller R.F."/>
            <person name="Patron N.J."/>
            <person name="Cherry J.M."/>
            <person name="Stover N.A."/>
            <person name="Krieger C.J."/>
            <person name="del Toro C."/>
            <person name="Ryder H.F."/>
            <person name="Williamson S.C."/>
            <person name="Barbeau R.A."/>
            <person name="Hamilton E.P."/>
            <person name="Orias E."/>
        </authorList>
    </citation>
    <scope>NUCLEOTIDE SEQUENCE [LARGE SCALE GENOMIC DNA]</scope>
    <source>
        <strain evidence="3">SB210</strain>
    </source>
</reference>
<feature type="region of interest" description="Disordered" evidence="1">
    <location>
        <begin position="23"/>
        <end position="47"/>
    </location>
</feature>
<feature type="region of interest" description="Disordered" evidence="1">
    <location>
        <begin position="529"/>
        <end position="560"/>
    </location>
</feature>